<dbReference type="AlphaFoldDB" id="A0A1F6MCW8"/>
<accession>A0A1F6MCW8</accession>
<dbReference type="EMBL" id="MFPU01000038">
    <property type="protein sequence ID" value="OGH69464.1"/>
    <property type="molecule type" value="Genomic_DNA"/>
</dbReference>
<dbReference type="Proteomes" id="UP000177953">
    <property type="component" value="Unassembled WGS sequence"/>
</dbReference>
<comment type="caution">
    <text evidence="1">The sequence shown here is derived from an EMBL/GenBank/DDBJ whole genome shotgun (WGS) entry which is preliminary data.</text>
</comment>
<proteinExistence type="predicted"/>
<evidence type="ECO:0000313" key="2">
    <source>
        <dbReference type="Proteomes" id="UP000177953"/>
    </source>
</evidence>
<name>A0A1F6MCW8_9BACT</name>
<dbReference type="Gene3D" id="3.90.1720.10">
    <property type="entry name" value="endopeptidase domain like (from Nostoc punctiforme)"/>
    <property type="match status" value="1"/>
</dbReference>
<protein>
    <submittedName>
        <fullName evidence="1">Uncharacterized protein</fullName>
    </submittedName>
</protein>
<evidence type="ECO:0000313" key="1">
    <source>
        <dbReference type="EMBL" id="OGH69464.1"/>
    </source>
</evidence>
<gene>
    <name evidence="1" type="ORF">A2754_00815</name>
</gene>
<organism evidence="1 2">
    <name type="scientific">Candidatus Magasanikbacteria bacterium RIFCSPHIGHO2_01_FULL_47_8</name>
    <dbReference type="NCBI Taxonomy" id="1798673"/>
    <lineage>
        <taxon>Bacteria</taxon>
        <taxon>Candidatus Magasanikiibacteriota</taxon>
    </lineage>
</organism>
<sequence length="271" mass="30770">MLSAKAQQTIQNYLNLPFPGLANVRCPYFNNAKLGQRGQLRVLIGKGTPQEIVEEAQIVSIQYRAGLFDKTGSCCLHNEHTGEPISAEDIRRFLIDHNIGIECSGFVTQVLRQEYLATKGFDFTKKIYITSPTKIFRWLIAKLRPVENISVKTYADNKNTKKILDSTKHNYNDIEPGDLIVMLDTGPNNKRNHIALVTSKNDRTINYVHARAWSSEGKYDHGVTAGKIVITAPEKNLLEQEWIEKDRAGETNETYLEAKQAKVLEIRRIKL</sequence>
<reference evidence="1 2" key="1">
    <citation type="journal article" date="2016" name="Nat. Commun.">
        <title>Thousands of microbial genomes shed light on interconnected biogeochemical processes in an aquifer system.</title>
        <authorList>
            <person name="Anantharaman K."/>
            <person name="Brown C.T."/>
            <person name="Hug L.A."/>
            <person name="Sharon I."/>
            <person name="Castelle C.J."/>
            <person name="Probst A.J."/>
            <person name="Thomas B.C."/>
            <person name="Singh A."/>
            <person name="Wilkins M.J."/>
            <person name="Karaoz U."/>
            <person name="Brodie E.L."/>
            <person name="Williams K.H."/>
            <person name="Hubbard S.S."/>
            <person name="Banfield J.F."/>
        </authorList>
    </citation>
    <scope>NUCLEOTIDE SEQUENCE [LARGE SCALE GENOMIC DNA]</scope>
</reference>